<feature type="transmembrane region" description="Helical" evidence="6">
    <location>
        <begin position="166"/>
        <end position="185"/>
    </location>
</feature>
<reference evidence="7 8" key="1">
    <citation type="submission" date="2021-01" db="EMBL/GenBank/DDBJ databases">
        <title>Genomic Encyclopedia of Type Strains, Phase IV (KMG-IV): sequencing the most valuable type-strain genomes for metagenomic binning, comparative biology and taxonomic classification.</title>
        <authorList>
            <person name="Goeker M."/>
        </authorList>
    </citation>
    <scope>NUCLEOTIDE SEQUENCE [LARGE SCALE GENOMIC DNA]</scope>
    <source>
        <strain evidence="7 8">DSM 25890</strain>
    </source>
</reference>
<comment type="subcellular location">
    <subcellularLocation>
        <location evidence="1">Membrane</location>
        <topology evidence="1">Multi-pass membrane protein</topology>
    </subcellularLocation>
</comment>
<dbReference type="CDD" id="cd16914">
    <property type="entry name" value="EcfT"/>
    <property type="match status" value="1"/>
</dbReference>
<dbReference type="EMBL" id="JAFBEE010000002">
    <property type="protein sequence ID" value="MBM7614108.1"/>
    <property type="molecule type" value="Genomic_DNA"/>
</dbReference>
<dbReference type="Proteomes" id="UP001314796">
    <property type="component" value="Unassembled WGS sequence"/>
</dbReference>
<comment type="caution">
    <text evidence="7">The sequence shown here is derived from an EMBL/GenBank/DDBJ whole genome shotgun (WGS) entry which is preliminary data.</text>
</comment>
<sequence length="238" mass="26542">MHLAEIDQISISGDSLLHKARAVSKLILTTLLLASFILTNDAIKLGVLMGVVFALFLFSKVPLHQLGHLILYPVFFSIFFAILRLQQSWVLGLIVLQKAVGAAMTMILLISTTPYVDVFAVLSLFMPKLLVDILLFTYRSLFILIGQIENLLKSIKLRGGYRPFSLIANLRNIAGAFGILIIHSFEMSDRMYKIYSLRGYQGGIPVTVDIFPLRKVDYIIIILGFITLAGVVIPWSLS</sequence>
<organism evidence="7 8">
    <name type="scientific">Alkaliphilus hydrothermalis</name>
    <dbReference type="NCBI Taxonomy" id="1482730"/>
    <lineage>
        <taxon>Bacteria</taxon>
        <taxon>Bacillati</taxon>
        <taxon>Bacillota</taxon>
        <taxon>Clostridia</taxon>
        <taxon>Peptostreptococcales</taxon>
        <taxon>Natronincolaceae</taxon>
        <taxon>Alkaliphilus</taxon>
    </lineage>
</organism>
<keyword evidence="8" id="KW-1185">Reference proteome</keyword>
<keyword evidence="4 6" id="KW-1133">Transmembrane helix</keyword>
<feature type="transmembrane region" description="Helical" evidence="6">
    <location>
        <begin position="65"/>
        <end position="83"/>
    </location>
</feature>
<dbReference type="RefSeq" id="WP_204400377.1">
    <property type="nucleotide sequence ID" value="NZ_JAFBEE010000002.1"/>
</dbReference>
<evidence type="ECO:0000256" key="1">
    <source>
        <dbReference type="ARBA" id="ARBA00004141"/>
    </source>
</evidence>
<feature type="transmembrane region" description="Helical" evidence="6">
    <location>
        <begin position="218"/>
        <end position="237"/>
    </location>
</feature>
<keyword evidence="3 6" id="KW-0812">Transmembrane</keyword>
<dbReference type="InterPro" id="IPR051611">
    <property type="entry name" value="ECF_transporter_component"/>
</dbReference>
<protein>
    <submittedName>
        <fullName evidence="7">Cobalt/nickel transport system permease protein</fullName>
    </submittedName>
</protein>
<dbReference type="PANTHER" id="PTHR34857:SF2">
    <property type="entry name" value="SLL0384 PROTEIN"/>
    <property type="match status" value="1"/>
</dbReference>
<dbReference type="PANTHER" id="PTHR34857">
    <property type="entry name" value="SLL0384 PROTEIN"/>
    <property type="match status" value="1"/>
</dbReference>
<keyword evidence="5 6" id="KW-0472">Membrane</keyword>
<evidence type="ECO:0000256" key="6">
    <source>
        <dbReference type="SAM" id="Phobius"/>
    </source>
</evidence>
<evidence type="ECO:0000256" key="5">
    <source>
        <dbReference type="ARBA" id="ARBA00023136"/>
    </source>
</evidence>
<feature type="transmembrane region" description="Helical" evidence="6">
    <location>
        <begin position="26"/>
        <end position="59"/>
    </location>
</feature>
<proteinExistence type="predicted"/>
<evidence type="ECO:0000313" key="7">
    <source>
        <dbReference type="EMBL" id="MBM7614108.1"/>
    </source>
</evidence>
<name>A0ABS2NMD0_9FIRM</name>
<evidence type="ECO:0000256" key="4">
    <source>
        <dbReference type="ARBA" id="ARBA00022989"/>
    </source>
</evidence>
<gene>
    <name evidence="7" type="ORF">JOC73_000617</name>
</gene>
<evidence type="ECO:0000313" key="8">
    <source>
        <dbReference type="Proteomes" id="UP001314796"/>
    </source>
</evidence>
<keyword evidence="2" id="KW-1003">Cell membrane</keyword>
<evidence type="ECO:0000256" key="3">
    <source>
        <dbReference type="ARBA" id="ARBA00022692"/>
    </source>
</evidence>
<accession>A0ABS2NMD0</accession>
<feature type="transmembrane region" description="Helical" evidence="6">
    <location>
        <begin position="118"/>
        <end position="145"/>
    </location>
</feature>
<dbReference type="InterPro" id="IPR003339">
    <property type="entry name" value="ABC/ECF_trnsptr_transmembrane"/>
</dbReference>
<dbReference type="Pfam" id="PF02361">
    <property type="entry name" value="CbiQ"/>
    <property type="match status" value="1"/>
</dbReference>
<feature type="transmembrane region" description="Helical" evidence="6">
    <location>
        <begin position="90"/>
        <end position="112"/>
    </location>
</feature>
<evidence type="ECO:0000256" key="2">
    <source>
        <dbReference type="ARBA" id="ARBA00022475"/>
    </source>
</evidence>